<dbReference type="GO" id="GO:0019563">
    <property type="term" value="P:glycerol catabolic process"/>
    <property type="evidence" value="ECO:0007669"/>
    <property type="project" value="TreeGrafter"/>
</dbReference>
<evidence type="ECO:0000256" key="10">
    <source>
        <dbReference type="ARBA" id="ARBA00023235"/>
    </source>
</evidence>
<evidence type="ECO:0000256" key="7">
    <source>
        <dbReference type="ARBA" id="ARBA00019397"/>
    </source>
</evidence>
<protein>
    <recommendedName>
        <fullName evidence="7">Triosephosphate isomerase</fullName>
        <ecNumber evidence="6">5.3.1.1</ecNumber>
    </recommendedName>
    <alternativeName>
        <fullName evidence="11">Triose-phosphate isomerase</fullName>
    </alternativeName>
</protein>
<dbReference type="InterPro" id="IPR013785">
    <property type="entry name" value="Aldolase_TIM"/>
</dbReference>
<comment type="pathway">
    <text evidence="2">Carbohydrate degradation; glycolysis; D-glyceraldehyde 3-phosphate from glycerone phosphate: step 1/1.</text>
</comment>
<dbReference type="EC" id="5.3.1.1" evidence="6"/>
<evidence type="ECO:0000256" key="6">
    <source>
        <dbReference type="ARBA" id="ARBA00011940"/>
    </source>
</evidence>
<keyword evidence="8" id="KW-0312">Gluconeogenesis</keyword>
<dbReference type="InterPro" id="IPR020861">
    <property type="entry name" value="Triosephosphate_isomerase_AS"/>
</dbReference>
<comment type="similarity">
    <text evidence="4">Belongs to the triosephosphate isomerase family.</text>
</comment>
<dbReference type="InterPro" id="IPR022896">
    <property type="entry name" value="TrioseP_Isoase_bac/euk"/>
</dbReference>
<dbReference type="Proteomes" id="UP001175353">
    <property type="component" value="Unassembled WGS sequence"/>
</dbReference>
<dbReference type="InterPro" id="IPR035990">
    <property type="entry name" value="TIM_sf"/>
</dbReference>
<evidence type="ECO:0000256" key="11">
    <source>
        <dbReference type="ARBA" id="ARBA00031906"/>
    </source>
</evidence>
<dbReference type="GO" id="GO:0006094">
    <property type="term" value="P:gluconeogenesis"/>
    <property type="evidence" value="ECO:0007669"/>
    <property type="project" value="UniProtKB-KW"/>
</dbReference>
<dbReference type="Pfam" id="PF00121">
    <property type="entry name" value="TIM"/>
    <property type="match status" value="1"/>
</dbReference>
<dbReference type="Gene3D" id="3.20.20.70">
    <property type="entry name" value="Aldolase class I"/>
    <property type="match status" value="1"/>
</dbReference>
<dbReference type="PANTHER" id="PTHR21139">
    <property type="entry name" value="TRIOSEPHOSPHATE ISOMERASE"/>
    <property type="match status" value="1"/>
</dbReference>
<organism evidence="12 13">
    <name type="scientific">Friedmanniomyces endolithicus</name>
    <dbReference type="NCBI Taxonomy" id="329885"/>
    <lineage>
        <taxon>Eukaryota</taxon>
        <taxon>Fungi</taxon>
        <taxon>Dikarya</taxon>
        <taxon>Ascomycota</taxon>
        <taxon>Pezizomycotina</taxon>
        <taxon>Dothideomycetes</taxon>
        <taxon>Dothideomycetidae</taxon>
        <taxon>Mycosphaerellales</taxon>
        <taxon>Teratosphaeriaceae</taxon>
        <taxon>Friedmanniomyces</taxon>
    </lineage>
</organism>
<dbReference type="InterPro" id="IPR000652">
    <property type="entry name" value="Triosephosphate_isomerase"/>
</dbReference>
<dbReference type="HAMAP" id="MF_00147_B">
    <property type="entry name" value="TIM_B"/>
    <property type="match status" value="1"/>
</dbReference>
<keyword evidence="10 12" id="KW-0413">Isomerase</keyword>
<name>A0AAN6JZM3_9PEZI</name>
<comment type="catalytic activity">
    <reaction evidence="1">
        <text>D-glyceraldehyde 3-phosphate = dihydroxyacetone phosphate</text>
        <dbReference type="Rhea" id="RHEA:18585"/>
        <dbReference type="ChEBI" id="CHEBI:57642"/>
        <dbReference type="ChEBI" id="CHEBI:59776"/>
        <dbReference type="EC" id="5.3.1.1"/>
    </reaction>
</comment>
<dbReference type="GO" id="GO:0046166">
    <property type="term" value="P:glyceraldehyde-3-phosphate biosynthetic process"/>
    <property type="evidence" value="ECO:0007669"/>
    <property type="project" value="TreeGrafter"/>
</dbReference>
<evidence type="ECO:0000256" key="3">
    <source>
        <dbReference type="ARBA" id="ARBA00004742"/>
    </source>
</evidence>
<dbReference type="EMBL" id="JAUJLE010000414">
    <property type="protein sequence ID" value="KAK0957132.1"/>
    <property type="molecule type" value="Genomic_DNA"/>
</dbReference>
<comment type="pathway">
    <text evidence="3">Carbohydrate biosynthesis; gluconeogenesis.</text>
</comment>
<reference evidence="12" key="1">
    <citation type="submission" date="2023-06" db="EMBL/GenBank/DDBJ databases">
        <title>Black Yeasts Isolated from many extreme environments.</title>
        <authorList>
            <person name="Coleine C."/>
            <person name="Stajich J.E."/>
            <person name="Selbmann L."/>
        </authorList>
    </citation>
    <scope>NUCLEOTIDE SEQUENCE</scope>
    <source>
        <strain evidence="12">CCFEE 5200</strain>
    </source>
</reference>
<dbReference type="CDD" id="cd00311">
    <property type="entry name" value="TIM"/>
    <property type="match status" value="1"/>
</dbReference>
<dbReference type="GO" id="GO:0005829">
    <property type="term" value="C:cytosol"/>
    <property type="evidence" value="ECO:0007669"/>
    <property type="project" value="TreeGrafter"/>
</dbReference>
<dbReference type="NCBIfam" id="TIGR00419">
    <property type="entry name" value="tim"/>
    <property type="match status" value="1"/>
</dbReference>
<comment type="caution">
    <text evidence="12">The sequence shown here is derived from an EMBL/GenBank/DDBJ whole genome shotgun (WGS) entry which is preliminary data.</text>
</comment>
<dbReference type="PANTHER" id="PTHR21139:SF41">
    <property type="entry name" value="TRIOSEPHOSPHATE ISOMERASE"/>
    <property type="match status" value="1"/>
</dbReference>
<proteinExistence type="inferred from homology"/>
<evidence type="ECO:0000256" key="5">
    <source>
        <dbReference type="ARBA" id="ARBA00011738"/>
    </source>
</evidence>
<evidence type="ECO:0000256" key="9">
    <source>
        <dbReference type="ARBA" id="ARBA00023152"/>
    </source>
</evidence>
<dbReference type="GO" id="GO:0004807">
    <property type="term" value="F:triose-phosphate isomerase activity"/>
    <property type="evidence" value="ECO:0007669"/>
    <property type="project" value="UniProtKB-EC"/>
</dbReference>
<evidence type="ECO:0000256" key="8">
    <source>
        <dbReference type="ARBA" id="ARBA00022432"/>
    </source>
</evidence>
<dbReference type="AlphaFoldDB" id="A0AAN6JZM3"/>
<evidence type="ECO:0000313" key="12">
    <source>
        <dbReference type="EMBL" id="KAK0957132.1"/>
    </source>
</evidence>
<evidence type="ECO:0000256" key="1">
    <source>
        <dbReference type="ARBA" id="ARBA00000474"/>
    </source>
</evidence>
<dbReference type="GO" id="GO:0006096">
    <property type="term" value="P:glycolytic process"/>
    <property type="evidence" value="ECO:0007669"/>
    <property type="project" value="UniProtKB-KW"/>
</dbReference>
<sequence>MPRQFFVGGNFKMNGNIETIKSIVAHLNDAKADPNTEVVIAPPSLYLLLTREHLRSGIEVAAQNVFDRPNGAFTGEISVAQLNDSNITWTLLGHSERRVVLQESDAFVAKKTAAAIEGGIGVILCCGETLEQREADKTIEIVTSQLSAVAKEVKDWSKIVVAYEPIWAIGTGKVATAAQAQEVHAAIRKWLGESVGSEAQEATRVIYGGSWGTILALFWLGTTATKLQSVRTVCLPKNPMSAASSLINQCPLDLASSHIPQIPSWSRVRVADHSDCERIYQLLEASSTQPEALNTVKKAVIKLKQIRETTFFNTYNTHAKPYVEHERLRVVASDHPLHETIRILDLQGDEAQHRLPEGKVVKHLTWHDPSVREERELRIAEDTERWHVHTYTGLQDGEFLHHAAPLLLMHCSNIESLTYSVCPYTYNADRQAPYRAHVLEQTLLRNNYGKLPETHLQRLRHVRLLPETGLRYDDARTYSHMDILGQLRLFHRLPNIESLAIDGITTNGGADHLEHFPPHTSNLKAIHVGHSMLPSTLVAVLIRIPKRLEEFTHFVGGRDTRDGGRNLFSARTLGKALWDQRASLRKLDIDVDGLLQDDKYDRQDYERYLKQSRRGDTNEPPYWYDEWFRLDEQASAGGPWHVHDLPDTREYSGTIGSLHDFEKLTHLSLGVKLLLGSPESKTPFRLVEALPRSLESLLIRGYTRGQTPKYDEAIGELVALCSEQLPALKDIRGLEECIPSADVEVTRRRVVAPVPGEEEEGPYWELDEGDQDWV</sequence>
<keyword evidence="9" id="KW-0324">Glycolysis</keyword>
<accession>A0AAN6JZM3</accession>
<keyword evidence="13" id="KW-1185">Reference proteome</keyword>
<evidence type="ECO:0000256" key="4">
    <source>
        <dbReference type="ARBA" id="ARBA00007422"/>
    </source>
</evidence>
<evidence type="ECO:0000256" key="2">
    <source>
        <dbReference type="ARBA" id="ARBA00004680"/>
    </source>
</evidence>
<comment type="subunit">
    <text evidence="5">Homodimer.</text>
</comment>
<gene>
    <name evidence="12" type="primary">TPI1_3</name>
    <name evidence="12" type="ORF">LTR91_022030</name>
</gene>
<evidence type="ECO:0000313" key="13">
    <source>
        <dbReference type="Proteomes" id="UP001175353"/>
    </source>
</evidence>
<dbReference type="PROSITE" id="PS00171">
    <property type="entry name" value="TIM_1"/>
    <property type="match status" value="1"/>
</dbReference>
<dbReference type="PROSITE" id="PS51440">
    <property type="entry name" value="TIM_2"/>
    <property type="match status" value="1"/>
</dbReference>
<dbReference type="SUPFAM" id="SSF51351">
    <property type="entry name" value="Triosephosphate isomerase (TIM)"/>
    <property type="match status" value="1"/>
</dbReference>